<protein>
    <submittedName>
        <fullName evidence="1">Uncharacterized protein</fullName>
    </submittedName>
</protein>
<keyword evidence="2" id="KW-1185">Reference proteome</keyword>
<accession>A0A0G4EA83</accession>
<reference evidence="1 2" key="1">
    <citation type="submission" date="2014-11" db="EMBL/GenBank/DDBJ databases">
        <authorList>
            <person name="Zhu J."/>
            <person name="Qi W."/>
            <person name="Song R."/>
        </authorList>
    </citation>
    <scope>NUCLEOTIDE SEQUENCE [LARGE SCALE GENOMIC DNA]</scope>
</reference>
<evidence type="ECO:0000313" key="1">
    <source>
        <dbReference type="EMBL" id="CEL92862.1"/>
    </source>
</evidence>
<dbReference type="InParanoid" id="A0A0G4EA83"/>
<evidence type="ECO:0000313" key="2">
    <source>
        <dbReference type="Proteomes" id="UP000041254"/>
    </source>
</evidence>
<dbReference type="Proteomes" id="UP000041254">
    <property type="component" value="Unassembled WGS sequence"/>
</dbReference>
<gene>
    <name evidence="1" type="ORF">Vbra_11099</name>
</gene>
<organism evidence="1 2">
    <name type="scientific">Vitrella brassicaformis (strain CCMP3155)</name>
    <dbReference type="NCBI Taxonomy" id="1169540"/>
    <lineage>
        <taxon>Eukaryota</taxon>
        <taxon>Sar</taxon>
        <taxon>Alveolata</taxon>
        <taxon>Colpodellida</taxon>
        <taxon>Vitrellaceae</taxon>
        <taxon>Vitrella</taxon>
    </lineage>
</organism>
<dbReference type="AlphaFoldDB" id="A0A0G4EA83"/>
<dbReference type="VEuPathDB" id="CryptoDB:Vbra_11099"/>
<sequence length="229" mass="25348">MADDYRVRWEDCQQRGSYDNKIDVSFAGSAKWDKSFGIPSTDPKAAEIRQAYEAYKQQLEQKGLVYVGGDGREYLRVGEGAAAFGVGLVLLNIVAGNSYEELSKHIDQQEAAADEQEDPAASSLSAARLSKSAFRRDIKWALRWAERLAAMRAEDGSFISLPGGHTPLHKRDDPELACFRPIFKDIEELAVECLSSLPCDRPPLAGIMDAICTFEGQLFDALTRKGGRR</sequence>
<dbReference type="PhylomeDB" id="A0A0G4EA83"/>
<dbReference type="EMBL" id="CDMY01000117">
    <property type="protein sequence ID" value="CEL92862.1"/>
    <property type="molecule type" value="Genomic_DNA"/>
</dbReference>
<name>A0A0G4EA83_VITBC</name>
<proteinExistence type="predicted"/>